<feature type="binding site" evidence="2">
    <location>
        <position position="176"/>
    </location>
    <ligand>
        <name>Fe cation</name>
        <dbReference type="ChEBI" id="CHEBI:24875"/>
        <label>1</label>
    </ligand>
</feature>
<name>A0A7G9RYN2_9FIRM</name>
<feature type="binding site" evidence="2">
    <location>
        <position position="67"/>
    </location>
    <ligand>
        <name>Fe cation</name>
        <dbReference type="ChEBI" id="CHEBI:24875"/>
        <label>2</label>
    </ligand>
</feature>
<keyword evidence="2" id="KW-0479">Metal-binding</keyword>
<dbReference type="Pfam" id="PF13277">
    <property type="entry name" value="YmdB"/>
    <property type="match status" value="1"/>
</dbReference>
<dbReference type="GO" id="GO:0004113">
    <property type="term" value="F:2',3'-cyclic-nucleotide 3'-phosphodiesterase activity"/>
    <property type="evidence" value="ECO:0007669"/>
    <property type="project" value="TreeGrafter"/>
</dbReference>
<dbReference type="PANTHER" id="PTHR36303:SF1">
    <property type="entry name" value="2',3'-CYCLIC-NUCLEOTIDE 2'-PHOSPHODIESTERASE"/>
    <property type="match status" value="1"/>
</dbReference>
<dbReference type="InterPro" id="IPR029052">
    <property type="entry name" value="Metallo-depent_PP-like"/>
</dbReference>
<dbReference type="NCBIfam" id="TIGR00282">
    <property type="entry name" value="TIGR00282 family metallophosphoesterase"/>
    <property type="match status" value="1"/>
</dbReference>
<dbReference type="PANTHER" id="PTHR36303">
    <property type="entry name" value="2',3'-CYCLIC-NUCLEOTIDE 2'-PHOSPHODIESTERASE"/>
    <property type="match status" value="1"/>
</dbReference>
<dbReference type="Proteomes" id="UP000515928">
    <property type="component" value="Chromosome"/>
</dbReference>
<reference evidence="3 4" key="1">
    <citation type="submission" date="2020-08" db="EMBL/GenBank/DDBJ databases">
        <title>Genome sequence of Erysipelothrix inopinata DSM 15511T.</title>
        <authorList>
            <person name="Hyun D.-W."/>
            <person name="Bae J.-W."/>
        </authorList>
    </citation>
    <scope>NUCLEOTIDE SEQUENCE [LARGE SCALE GENOMIC DNA]</scope>
    <source>
        <strain evidence="3 4">DSM 15511</strain>
    </source>
</reference>
<dbReference type="Gene3D" id="3.60.21.10">
    <property type="match status" value="1"/>
</dbReference>
<evidence type="ECO:0000313" key="4">
    <source>
        <dbReference type="Proteomes" id="UP000515928"/>
    </source>
</evidence>
<feature type="binding site" evidence="2">
    <location>
        <position position="8"/>
    </location>
    <ligand>
        <name>Fe cation</name>
        <dbReference type="ChEBI" id="CHEBI:24875"/>
        <label>1</label>
    </ligand>
</feature>
<evidence type="ECO:0000313" key="3">
    <source>
        <dbReference type="EMBL" id="QNN60707.1"/>
    </source>
</evidence>
<evidence type="ECO:0000256" key="2">
    <source>
        <dbReference type="PIRSR" id="PIRSR004789-51"/>
    </source>
</evidence>
<keyword evidence="4" id="KW-1185">Reference proteome</keyword>
<feature type="binding site" evidence="2">
    <location>
        <position position="149"/>
    </location>
    <ligand>
        <name>Fe cation</name>
        <dbReference type="ChEBI" id="CHEBI:24875"/>
        <label>2</label>
    </ligand>
</feature>
<dbReference type="InterPro" id="IPR005235">
    <property type="entry name" value="YmdB-like"/>
</dbReference>
<dbReference type="SUPFAM" id="SSF56300">
    <property type="entry name" value="Metallo-dependent phosphatases"/>
    <property type="match status" value="1"/>
</dbReference>
<proteinExistence type="predicted"/>
<feature type="binding site" evidence="2">
    <location>
        <position position="40"/>
    </location>
    <ligand>
        <name>Fe cation</name>
        <dbReference type="ChEBI" id="CHEBI:24875"/>
        <label>1</label>
    </ligand>
</feature>
<feature type="active site" description="Proton donor" evidence="1">
    <location>
        <position position="68"/>
    </location>
</feature>
<accession>A0A7G9RYN2</accession>
<gene>
    <name evidence="3" type="ORF">H9L01_10135</name>
</gene>
<dbReference type="EMBL" id="CP060715">
    <property type="protein sequence ID" value="QNN60707.1"/>
    <property type="molecule type" value="Genomic_DNA"/>
</dbReference>
<dbReference type="RefSeq" id="WP_187533830.1">
    <property type="nucleotide sequence ID" value="NZ_CBCSHU010000023.1"/>
</dbReference>
<dbReference type="AlphaFoldDB" id="A0A7G9RYN2"/>
<protein>
    <submittedName>
        <fullName evidence="3">TIGR00282 family metallophosphoesterase</fullName>
    </submittedName>
</protein>
<sequence length="255" mass="28716">MKILFIGDIVGASGRQIVVDHLPMMKEKYDIDFTIANGENAAHGKGITRKIYNQLTEAGVECITMGNHTFAKREIFDDYEYCPNLLVPANIEPVEFGNYYKIFDVKGKSVCVANMYGEAFMNRVGGSPYPFMDELLENTNCDFYFVDFHAESTSEKMLFAHVYQNDIDVCVGTHTHVQTADERLIGQVAYITDVGMCGAKDSIIGRDVEEIYENVILQEKTYYTVAKGESFINAVVVTVNDETMKSEKIERIQIG</sequence>
<evidence type="ECO:0000256" key="1">
    <source>
        <dbReference type="PIRSR" id="PIRSR004789-50"/>
    </source>
</evidence>
<feature type="binding site" evidence="2">
    <location>
        <position position="39"/>
    </location>
    <ligand>
        <name>Fe cation</name>
        <dbReference type="ChEBI" id="CHEBI:24875"/>
        <label>1</label>
    </ligand>
</feature>
<dbReference type="PIRSF" id="PIRSF004789">
    <property type="entry name" value="DR1281"/>
    <property type="match status" value="1"/>
</dbReference>
<dbReference type="GO" id="GO:0046872">
    <property type="term" value="F:metal ion binding"/>
    <property type="evidence" value="ECO:0007669"/>
    <property type="project" value="UniProtKB-KW"/>
</dbReference>
<organism evidence="3 4">
    <name type="scientific">Erysipelothrix inopinata</name>
    <dbReference type="NCBI Taxonomy" id="225084"/>
    <lineage>
        <taxon>Bacteria</taxon>
        <taxon>Bacillati</taxon>
        <taxon>Bacillota</taxon>
        <taxon>Erysipelotrichia</taxon>
        <taxon>Erysipelotrichales</taxon>
        <taxon>Erysipelotrichaceae</taxon>
        <taxon>Erysipelothrix</taxon>
    </lineage>
</organism>
<feature type="binding site" evidence="2">
    <location>
        <position position="174"/>
    </location>
    <ligand>
        <name>Fe cation</name>
        <dbReference type="ChEBI" id="CHEBI:24875"/>
        <label>2</label>
    </ligand>
</feature>
<dbReference type="KEGG" id="eio:H9L01_10135"/>
<feature type="binding site" evidence="2">
    <location>
        <position position="39"/>
    </location>
    <ligand>
        <name>Fe cation</name>
        <dbReference type="ChEBI" id="CHEBI:24875"/>
        <label>2</label>
    </ligand>
</feature>